<sequence length="192" mass="17880">MRFSAAVLVGALAAFVSAQASSGTTAVAPTSTASGNTAQSSLQAQITKCLDACAAGDVPNPDTAQVNATNNCVAACPQGNGTATDNLNYANCVSACIGENYFTSTGTPAPTNGAGAGAAGGSAGAGASGPTGTTKTGSATGAGKTGTATGTGTGTATDSGPSATTTKNAGTSVRVTSSVVGLLGFFAAVLAL</sequence>
<feature type="compositionally biased region" description="Gly residues" evidence="1">
    <location>
        <begin position="115"/>
        <end position="129"/>
    </location>
</feature>
<dbReference type="AlphaFoldDB" id="A0A167U1X6"/>
<evidence type="ECO:0000313" key="3">
    <source>
        <dbReference type="EMBL" id="OAA61166.1"/>
    </source>
</evidence>
<dbReference type="STRING" id="1081102.A0A167U1X6"/>
<keyword evidence="4" id="KW-1185">Reference proteome</keyword>
<name>A0A167U1X6_9HYPO</name>
<gene>
    <name evidence="3" type="ORF">SPI_05190</name>
</gene>
<evidence type="ECO:0000256" key="2">
    <source>
        <dbReference type="SAM" id="SignalP"/>
    </source>
</evidence>
<dbReference type="OrthoDB" id="5597238at2759"/>
<protein>
    <submittedName>
        <fullName evidence="3">Uncharacterized protein</fullName>
    </submittedName>
</protein>
<organism evidence="3 4">
    <name type="scientific">Niveomyces insectorum RCEF 264</name>
    <dbReference type="NCBI Taxonomy" id="1081102"/>
    <lineage>
        <taxon>Eukaryota</taxon>
        <taxon>Fungi</taxon>
        <taxon>Dikarya</taxon>
        <taxon>Ascomycota</taxon>
        <taxon>Pezizomycotina</taxon>
        <taxon>Sordariomycetes</taxon>
        <taxon>Hypocreomycetidae</taxon>
        <taxon>Hypocreales</taxon>
        <taxon>Cordycipitaceae</taxon>
        <taxon>Niveomyces</taxon>
    </lineage>
</organism>
<evidence type="ECO:0000256" key="1">
    <source>
        <dbReference type="SAM" id="MobiDB-lite"/>
    </source>
</evidence>
<reference evidence="3 4" key="1">
    <citation type="journal article" date="2016" name="Genome Biol. Evol.">
        <title>Divergent and convergent evolution of fungal pathogenicity.</title>
        <authorList>
            <person name="Shang Y."/>
            <person name="Xiao G."/>
            <person name="Zheng P."/>
            <person name="Cen K."/>
            <person name="Zhan S."/>
            <person name="Wang C."/>
        </authorList>
    </citation>
    <scope>NUCLEOTIDE SEQUENCE [LARGE SCALE GENOMIC DNA]</scope>
    <source>
        <strain evidence="3 4">RCEF 264</strain>
    </source>
</reference>
<evidence type="ECO:0000313" key="4">
    <source>
        <dbReference type="Proteomes" id="UP000076874"/>
    </source>
</evidence>
<dbReference type="Proteomes" id="UP000076874">
    <property type="component" value="Unassembled WGS sequence"/>
</dbReference>
<feature type="compositionally biased region" description="Low complexity" evidence="1">
    <location>
        <begin position="130"/>
        <end position="170"/>
    </location>
</feature>
<comment type="caution">
    <text evidence="3">The sequence shown here is derived from an EMBL/GenBank/DDBJ whole genome shotgun (WGS) entry which is preliminary data.</text>
</comment>
<feature type="chain" id="PRO_5007892802" evidence="2">
    <location>
        <begin position="19"/>
        <end position="192"/>
    </location>
</feature>
<keyword evidence="2" id="KW-0732">Signal</keyword>
<feature type="region of interest" description="Disordered" evidence="1">
    <location>
        <begin position="115"/>
        <end position="170"/>
    </location>
</feature>
<accession>A0A167U1X6</accession>
<feature type="signal peptide" evidence="2">
    <location>
        <begin position="1"/>
        <end position="18"/>
    </location>
</feature>
<proteinExistence type="predicted"/>
<dbReference type="EMBL" id="AZHD01000008">
    <property type="protein sequence ID" value="OAA61166.1"/>
    <property type="molecule type" value="Genomic_DNA"/>
</dbReference>